<dbReference type="InterPro" id="IPR036388">
    <property type="entry name" value="WH-like_DNA-bd_sf"/>
</dbReference>
<sequence length="1038" mass="112461">MRFRVLGPVQIRDGEEWATVRARQQRCLLALLLIEEGRTVTADRLADELWSGRPPKSALNTIHVYVTRLRRLIGEDAHDVLVTTTGGYRLAVDYTDVDARVFLDLVQAGQRELAEGKPEAAAQTLGAALALWHGPAFGDVEGDAPAAEAARLDHVRLTALEARLDADLRLGRHAQVVDELQGWVALHPLREQLLGHLVLALYRCGRRAEALDAYRRGRAHLIAELGLEPGPALRDLEHAVLSDDPVLALARDTARLPLVEPAQLPADAAGFTGRDVELRELDRLLTDVGNPPTALPVSVITGTAGVGKTALALHWAHRVRGKFGGGQLFADLRGHAAGPPAEPIAVLTRFLRALGVRAEEIPADVDEAAALYRSVLADRMMLVVLDDARDQAQVRPLLPGSDNCVVLVTSRTPLSGLVAGVGARSLPLDVLTGPEAEALLRTVLGPDRTGPVPDLARLCARLPLALRIAAAYLSARPALSISRYVGQLRGDRLAALRAPDEVQSAVRAAFDRSYRRLGDDARRLFRLLGAVPAVDFTVQAAAALIGVTDVDADCLVAELATAHLLDEHRPGRYRSHDLLRAYARELADGEDDTDAATDRLNAWYLLTVDQAATALYPQMLRLTLPPANTKAVRSTFEGHADASAWLDEERSNLLAAVTHAARYRPVATVGLIADALRGYFWLRMNTMDWLATAEAASDIAEALDDTRGSVVASLSLADVHFRQGHNERAERHSTDALTSAARSAWIEGQAAAHGNLGNLALESGCLPEALEHHSAALALNRRTGRLTSQANNLGNLGLVHWHRGDLRQAQGLFTDALEISKRVGSAHGRAVGLTNLACVQHDLGDLDRSIRHLVTALGLHQETGDRSSEAEARAELATVYTDTGFYDEAFEQAHLARALARDARDRRREVDSLIAFGATHDLLRHCTEATAYYLDAVDLARDIAYRFGEAKALIGLAATRRDADDAHTALVLTRRHTYRLLEGHALLALATIDTDSTRAAEHTSRANTRFAEIGHRVGAARARLMLAGLRGGDRHHRP</sequence>
<dbReference type="SMART" id="SM00028">
    <property type="entry name" value="TPR"/>
    <property type="match status" value="5"/>
</dbReference>
<organism evidence="7 8">
    <name type="scientific">Saccharothrix tamanrassetensis</name>
    <dbReference type="NCBI Taxonomy" id="1051531"/>
    <lineage>
        <taxon>Bacteria</taxon>
        <taxon>Bacillati</taxon>
        <taxon>Actinomycetota</taxon>
        <taxon>Actinomycetes</taxon>
        <taxon>Pseudonocardiales</taxon>
        <taxon>Pseudonocardiaceae</taxon>
        <taxon>Saccharothrix</taxon>
    </lineage>
</organism>
<keyword evidence="3 5" id="KW-0238">DNA-binding</keyword>
<gene>
    <name evidence="7" type="ORF">FHS29_005207</name>
</gene>
<dbReference type="PROSITE" id="PS51755">
    <property type="entry name" value="OMPR_PHOB"/>
    <property type="match status" value="1"/>
</dbReference>
<keyword evidence="8" id="KW-1185">Reference proteome</keyword>
<dbReference type="CDD" id="cd00383">
    <property type="entry name" value="trans_reg_C"/>
    <property type="match status" value="1"/>
</dbReference>
<dbReference type="Gene3D" id="1.25.40.10">
    <property type="entry name" value="Tetratricopeptide repeat domain"/>
    <property type="match status" value="3"/>
</dbReference>
<reference evidence="7 8" key="1">
    <citation type="submission" date="2020-08" db="EMBL/GenBank/DDBJ databases">
        <title>Genomic Encyclopedia of Type Strains, Phase III (KMG-III): the genomes of soil and plant-associated and newly described type strains.</title>
        <authorList>
            <person name="Whitman W."/>
        </authorList>
    </citation>
    <scope>NUCLEOTIDE SEQUENCE [LARGE SCALE GENOMIC DNA]</scope>
    <source>
        <strain evidence="7 8">CECT 8640</strain>
    </source>
</reference>
<dbReference type="InterPro" id="IPR051677">
    <property type="entry name" value="AfsR-DnrI-RedD_regulator"/>
</dbReference>
<dbReference type="EMBL" id="JACHJN010000008">
    <property type="protein sequence ID" value="MBB5958599.1"/>
    <property type="molecule type" value="Genomic_DNA"/>
</dbReference>
<evidence type="ECO:0000313" key="7">
    <source>
        <dbReference type="EMBL" id="MBB5958599.1"/>
    </source>
</evidence>
<dbReference type="InterPro" id="IPR016032">
    <property type="entry name" value="Sig_transdc_resp-reg_C-effctor"/>
</dbReference>
<dbReference type="Pfam" id="PF00486">
    <property type="entry name" value="Trans_reg_C"/>
    <property type="match status" value="1"/>
</dbReference>
<dbReference type="GO" id="GO:0003677">
    <property type="term" value="F:DNA binding"/>
    <property type="evidence" value="ECO:0007669"/>
    <property type="project" value="UniProtKB-UniRule"/>
</dbReference>
<dbReference type="InterPro" id="IPR011990">
    <property type="entry name" value="TPR-like_helical_dom_sf"/>
</dbReference>
<dbReference type="Pfam" id="PF13424">
    <property type="entry name" value="TPR_12"/>
    <property type="match status" value="1"/>
</dbReference>
<dbReference type="AlphaFoldDB" id="A0A841CMS0"/>
<dbReference type="SMART" id="SM00862">
    <property type="entry name" value="Trans_reg_C"/>
    <property type="match status" value="1"/>
</dbReference>
<dbReference type="PANTHER" id="PTHR35807:SF1">
    <property type="entry name" value="TRANSCRIPTIONAL REGULATOR REDD"/>
    <property type="match status" value="1"/>
</dbReference>
<comment type="caution">
    <text evidence="7">The sequence shown here is derived from an EMBL/GenBank/DDBJ whole genome shotgun (WGS) entry which is preliminary data.</text>
</comment>
<keyword evidence="4" id="KW-0804">Transcription</keyword>
<dbReference type="Gene3D" id="1.10.10.10">
    <property type="entry name" value="Winged helix-like DNA-binding domain superfamily/Winged helix DNA-binding domain"/>
    <property type="match status" value="1"/>
</dbReference>
<dbReference type="PANTHER" id="PTHR35807">
    <property type="entry name" value="TRANSCRIPTIONAL REGULATOR REDD-RELATED"/>
    <property type="match status" value="1"/>
</dbReference>
<dbReference type="PRINTS" id="PR00364">
    <property type="entry name" value="DISEASERSIST"/>
</dbReference>
<evidence type="ECO:0000259" key="6">
    <source>
        <dbReference type="PROSITE" id="PS51755"/>
    </source>
</evidence>
<evidence type="ECO:0000256" key="4">
    <source>
        <dbReference type="ARBA" id="ARBA00023163"/>
    </source>
</evidence>
<dbReference type="SUPFAM" id="SSF46894">
    <property type="entry name" value="C-terminal effector domain of the bipartite response regulators"/>
    <property type="match status" value="1"/>
</dbReference>
<dbReference type="Pfam" id="PF03704">
    <property type="entry name" value="BTAD"/>
    <property type="match status" value="1"/>
</dbReference>
<dbReference type="GO" id="GO:0006355">
    <property type="term" value="P:regulation of DNA-templated transcription"/>
    <property type="evidence" value="ECO:0007669"/>
    <property type="project" value="InterPro"/>
</dbReference>
<evidence type="ECO:0000256" key="3">
    <source>
        <dbReference type="ARBA" id="ARBA00023125"/>
    </source>
</evidence>
<name>A0A841CMS0_9PSEU</name>
<evidence type="ECO:0000313" key="8">
    <source>
        <dbReference type="Proteomes" id="UP000547510"/>
    </source>
</evidence>
<dbReference type="CDD" id="cd15831">
    <property type="entry name" value="BTAD"/>
    <property type="match status" value="1"/>
</dbReference>
<comment type="similarity">
    <text evidence="1">Belongs to the AfsR/DnrI/RedD regulatory family.</text>
</comment>
<dbReference type="InterPro" id="IPR001867">
    <property type="entry name" value="OmpR/PhoB-type_DNA-bd"/>
</dbReference>
<protein>
    <submittedName>
        <fullName evidence="7">DNA-binding SARP family transcriptional activator</fullName>
    </submittedName>
</protein>
<evidence type="ECO:0000256" key="2">
    <source>
        <dbReference type="ARBA" id="ARBA00023015"/>
    </source>
</evidence>
<accession>A0A841CMS0</accession>
<dbReference type="InterPro" id="IPR019734">
    <property type="entry name" value="TPR_rpt"/>
</dbReference>
<evidence type="ECO:0000256" key="1">
    <source>
        <dbReference type="ARBA" id="ARBA00005820"/>
    </source>
</evidence>
<dbReference type="SMART" id="SM01043">
    <property type="entry name" value="BTAD"/>
    <property type="match status" value="1"/>
</dbReference>
<dbReference type="InterPro" id="IPR027417">
    <property type="entry name" value="P-loop_NTPase"/>
</dbReference>
<dbReference type="SUPFAM" id="SSF48452">
    <property type="entry name" value="TPR-like"/>
    <property type="match status" value="3"/>
</dbReference>
<proteinExistence type="inferred from homology"/>
<dbReference type="RefSeq" id="WP_184694678.1">
    <property type="nucleotide sequence ID" value="NZ_JACHJN010000008.1"/>
</dbReference>
<dbReference type="SUPFAM" id="SSF52540">
    <property type="entry name" value="P-loop containing nucleoside triphosphate hydrolases"/>
    <property type="match status" value="1"/>
</dbReference>
<feature type="DNA-binding region" description="OmpR/PhoB-type" evidence="5">
    <location>
        <begin position="1"/>
        <end position="92"/>
    </location>
</feature>
<dbReference type="Proteomes" id="UP000547510">
    <property type="component" value="Unassembled WGS sequence"/>
</dbReference>
<dbReference type="InterPro" id="IPR005158">
    <property type="entry name" value="BTAD"/>
</dbReference>
<dbReference type="GO" id="GO:0000160">
    <property type="term" value="P:phosphorelay signal transduction system"/>
    <property type="evidence" value="ECO:0007669"/>
    <property type="project" value="InterPro"/>
</dbReference>
<keyword evidence="2" id="KW-0805">Transcription regulation</keyword>
<dbReference type="Gene3D" id="3.40.50.300">
    <property type="entry name" value="P-loop containing nucleotide triphosphate hydrolases"/>
    <property type="match status" value="1"/>
</dbReference>
<evidence type="ECO:0000256" key="5">
    <source>
        <dbReference type="PROSITE-ProRule" id="PRU01091"/>
    </source>
</evidence>
<feature type="domain" description="OmpR/PhoB-type" evidence="6">
    <location>
        <begin position="1"/>
        <end position="92"/>
    </location>
</feature>